<evidence type="ECO:0000256" key="10">
    <source>
        <dbReference type="SAM" id="Phobius"/>
    </source>
</evidence>
<accession>A0A7Y9IW56</accession>
<dbReference type="InterPro" id="IPR027417">
    <property type="entry name" value="P-loop_NTPase"/>
</dbReference>
<protein>
    <submittedName>
        <fullName evidence="14">ATP-binding cassette subfamily B protein</fullName>
    </submittedName>
</protein>
<dbReference type="Pfam" id="PF00664">
    <property type="entry name" value="ABC_membrane"/>
    <property type="match status" value="1"/>
</dbReference>
<feature type="transmembrane region" description="Helical" evidence="10">
    <location>
        <begin position="21"/>
        <end position="41"/>
    </location>
</feature>
<proteinExistence type="predicted"/>
<keyword evidence="2" id="KW-0813">Transport</keyword>
<feature type="transmembrane region" description="Helical" evidence="10">
    <location>
        <begin position="160"/>
        <end position="180"/>
    </location>
</feature>
<dbReference type="Gene3D" id="3.40.50.300">
    <property type="entry name" value="P-loop containing nucleotide triphosphate hydrolases"/>
    <property type="match status" value="1"/>
</dbReference>
<keyword evidence="5" id="KW-0547">Nucleotide-binding</keyword>
<dbReference type="EMBL" id="JACBYR010000001">
    <property type="protein sequence ID" value="NYE84191.1"/>
    <property type="molecule type" value="Genomic_DNA"/>
</dbReference>
<feature type="transmembrane region" description="Helical" evidence="10">
    <location>
        <begin position="53"/>
        <end position="71"/>
    </location>
</feature>
<evidence type="ECO:0000256" key="5">
    <source>
        <dbReference type="ARBA" id="ARBA00022741"/>
    </source>
</evidence>
<evidence type="ECO:0000256" key="1">
    <source>
        <dbReference type="ARBA" id="ARBA00004651"/>
    </source>
</evidence>
<evidence type="ECO:0000256" key="8">
    <source>
        <dbReference type="ARBA" id="ARBA00023136"/>
    </source>
</evidence>
<dbReference type="InterPro" id="IPR017871">
    <property type="entry name" value="ABC_transporter-like_CS"/>
</dbReference>
<dbReference type="PROSITE" id="PS50929">
    <property type="entry name" value="ABC_TM1F"/>
    <property type="match status" value="1"/>
</dbReference>
<evidence type="ECO:0000259" key="12">
    <source>
        <dbReference type="PROSITE" id="PS50893"/>
    </source>
</evidence>
<dbReference type="InterPro" id="IPR011527">
    <property type="entry name" value="ABC1_TM_dom"/>
</dbReference>
<evidence type="ECO:0000259" key="13">
    <source>
        <dbReference type="PROSITE" id="PS50929"/>
    </source>
</evidence>
<feature type="domain" description="ABC transporter" evidence="12">
    <location>
        <begin position="342"/>
        <end position="576"/>
    </location>
</feature>
<organism evidence="14 15">
    <name type="scientific">Pigmentiphaga litoralis</name>
    <dbReference type="NCBI Taxonomy" id="516702"/>
    <lineage>
        <taxon>Bacteria</taxon>
        <taxon>Pseudomonadati</taxon>
        <taxon>Pseudomonadota</taxon>
        <taxon>Betaproteobacteria</taxon>
        <taxon>Burkholderiales</taxon>
        <taxon>Alcaligenaceae</taxon>
        <taxon>Pigmentiphaga</taxon>
    </lineage>
</organism>
<dbReference type="InterPro" id="IPR003593">
    <property type="entry name" value="AAA+_ATPase"/>
</dbReference>
<keyword evidence="4 10" id="KW-0812">Transmembrane</keyword>
<dbReference type="Pfam" id="PF00072">
    <property type="entry name" value="Response_reg"/>
    <property type="match status" value="1"/>
</dbReference>
<keyword evidence="8 10" id="KW-0472">Membrane</keyword>
<evidence type="ECO:0000256" key="6">
    <source>
        <dbReference type="ARBA" id="ARBA00022840"/>
    </source>
</evidence>
<dbReference type="Pfam" id="PF00005">
    <property type="entry name" value="ABC_tran"/>
    <property type="match status" value="1"/>
</dbReference>
<evidence type="ECO:0000259" key="11">
    <source>
        <dbReference type="PROSITE" id="PS50110"/>
    </source>
</evidence>
<dbReference type="SUPFAM" id="SSF52540">
    <property type="entry name" value="P-loop containing nucleoside triphosphate hydrolases"/>
    <property type="match status" value="1"/>
</dbReference>
<feature type="modified residue" description="4-aspartylphosphate" evidence="9">
    <location>
        <position position="819"/>
    </location>
</feature>
<feature type="domain" description="ABC transmembrane type-1" evidence="13">
    <location>
        <begin position="21"/>
        <end position="305"/>
    </location>
</feature>
<dbReference type="PANTHER" id="PTHR24221:SF654">
    <property type="entry name" value="ATP-BINDING CASSETTE SUB-FAMILY B MEMBER 6"/>
    <property type="match status" value="1"/>
</dbReference>
<evidence type="ECO:0000313" key="14">
    <source>
        <dbReference type="EMBL" id="NYE84191.1"/>
    </source>
</evidence>
<dbReference type="SMART" id="SM00448">
    <property type="entry name" value="REC"/>
    <property type="match status" value="1"/>
</dbReference>
<dbReference type="PROSITE" id="PS50110">
    <property type="entry name" value="RESPONSE_REGULATORY"/>
    <property type="match status" value="1"/>
</dbReference>
<dbReference type="CDD" id="cd18582">
    <property type="entry name" value="ABC_6TM_ATM1_ABCB7"/>
    <property type="match status" value="1"/>
</dbReference>
<dbReference type="Gene3D" id="1.20.1560.10">
    <property type="entry name" value="ABC transporter type 1, transmembrane domain"/>
    <property type="match status" value="1"/>
</dbReference>
<feature type="transmembrane region" description="Helical" evidence="10">
    <location>
        <begin position="129"/>
        <end position="154"/>
    </location>
</feature>
<feature type="transmembrane region" description="Helical" evidence="10">
    <location>
        <begin position="246"/>
        <end position="266"/>
    </location>
</feature>
<name>A0A7Y9IW56_9BURK</name>
<dbReference type="SUPFAM" id="SSF90123">
    <property type="entry name" value="ABC transporter transmembrane region"/>
    <property type="match status" value="1"/>
</dbReference>
<dbReference type="RefSeq" id="WP_257021968.1">
    <property type="nucleotide sequence ID" value="NZ_JACBYR010000001.1"/>
</dbReference>
<keyword evidence="6 14" id="KW-0067">ATP-binding</keyword>
<gene>
    <name evidence="14" type="ORF">FHW18_003462</name>
</gene>
<sequence>MNRELLRDLWDAIWKFRFQTLTATALMVAAKLAGVSVPLVLRSVIDDLAHPAQLALFPVFLVLAYALLRFLSDALSEARDVVFSIVTQRTVAAFTSRTFTRLHALGARFHAKRETGAIVRDVQKGSDGIAFLLGVALFTILPALVEIGSIVVIMASNYTMGFIAAIFATFVSYGLWTNIFTRRRMLVQREVNSLESQSDSRIVDSLLNHDTVKYFASEDTETARLNQVLEKWVDARQRNQRALTTLHVGQSAIIAAGITAVMLLAVQHVAVGRMTVGDLVLVNAYILQVCMPLNTLGFVFRETNDAIVNVERMFAILRAEGKPGEDVDQPDAQPLRAATGDIVFDHVHFGYEPTRPILHDVSFRAYSGKTIAVVGGSGSGKSTLVKLLFRLYEPSSGTVSIDGQDLREVTQRSLRQAIGIVPQDTILFNDTIAYNIAYGTPSATRADVVRAARAAQLDEFIERLPDHYDTRVGERGVRLSGGERQRIAIARAILKDPRVIVFDEATSALDTRSERAIQNELHRLAHGRTSIVIAHRLSTVVDADWILVMEHGRVVEQGTHDELIAQGGVYTQMWTLQRQQGELEHTQRKLSGEAVALDELTHGVAEVLQEQLADRHVDLHTVVTDPELGTTANRADLRDAIATIARSEIMQASPGDRIELRLERQDNKALLSIVGSGTELPRLSAKAADDAQATLAAFGGSLTLMQIDGRAAYAAVLPLRPVMDPPPPVDMAASALSESELDFPLDDSTPAAAAPVVNREPLRGCSLLIVDDEEESRDALELLLGDFGADVHLAASSRETLDFLDARPHSKWPTTLLCDIMLDDDADGYDVLREIRERETALGVPREDRMQAIAMTGFADADHHERALVAGFKASLTKPAPLERMIEEILRTTPPSPYFTEGRARPSS</sequence>
<dbReference type="InterPro" id="IPR039421">
    <property type="entry name" value="Type_1_exporter"/>
</dbReference>
<keyword evidence="15" id="KW-1185">Reference proteome</keyword>
<dbReference type="GO" id="GO:0140359">
    <property type="term" value="F:ABC-type transporter activity"/>
    <property type="evidence" value="ECO:0007669"/>
    <property type="project" value="InterPro"/>
</dbReference>
<dbReference type="InterPro" id="IPR003439">
    <property type="entry name" value="ABC_transporter-like_ATP-bd"/>
</dbReference>
<dbReference type="GO" id="GO:0016887">
    <property type="term" value="F:ATP hydrolysis activity"/>
    <property type="evidence" value="ECO:0007669"/>
    <property type="project" value="InterPro"/>
</dbReference>
<evidence type="ECO:0000256" key="4">
    <source>
        <dbReference type="ARBA" id="ARBA00022692"/>
    </source>
</evidence>
<dbReference type="InterPro" id="IPR011006">
    <property type="entry name" value="CheY-like_superfamily"/>
</dbReference>
<dbReference type="GO" id="GO:0000160">
    <property type="term" value="P:phosphorelay signal transduction system"/>
    <property type="evidence" value="ECO:0007669"/>
    <property type="project" value="InterPro"/>
</dbReference>
<dbReference type="PROSITE" id="PS50893">
    <property type="entry name" value="ABC_TRANSPORTER_2"/>
    <property type="match status" value="1"/>
</dbReference>
<evidence type="ECO:0000256" key="9">
    <source>
        <dbReference type="PROSITE-ProRule" id="PRU00169"/>
    </source>
</evidence>
<dbReference type="GO" id="GO:0005886">
    <property type="term" value="C:plasma membrane"/>
    <property type="evidence" value="ECO:0007669"/>
    <property type="project" value="UniProtKB-SubCell"/>
</dbReference>
<dbReference type="InterPro" id="IPR036640">
    <property type="entry name" value="ABC1_TM_sf"/>
</dbReference>
<dbReference type="PROSITE" id="PS00211">
    <property type="entry name" value="ABC_TRANSPORTER_1"/>
    <property type="match status" value="1"/>
</dbReference>
<evidence type="ECO:0000256" key="7">
    <source>
        <dbReference type="ARBA" id="ARBA00022989"/>
    </source>
</evidence>
<reference evidence="14 15" key="1">
    <citation type="submission" date="2020-07" db="EMBL/GenBank/DDBJ databases">
        <title>Genomic Encyclopedia of Type Strains, Phase IV (KMG-V): Genome sequencing to study the core and pangenomes of soil and plant-associated prokaryotes.</title>
        <authorList>
            <person name="Whitman W."/>
        </authorList>
    </citation>
    <scope>NUCLEOTIDE SEQUENCE [LARGE SCALE GENOMIC DNA]</scope>
    <source>
        <strain evidence="14 15">SAS40</strain>
    </source>
</reference>
<dbReference type="GO" id="GO:0005524">
    <property type="term" value="F:ATP binding"/>
    <property type="evidence" value="ECO:0007669"/>
    <property type="project" value="UniProtKB-KW"/>
</dbReference>
<comment type="subcellular location">
    <subcellularLocation>
        <location evidence="1">Cell membrane</location>
        <topology evidence="1">Multi-pass membrane protein</topology>
    </subcellularLocation>
</comment>
<dbReference type="Proteomes" id="UP000542125">
    <property type="component" value="Unassembled WGS sequence"/>
</dbReference>
<dbReference type="AlphaFoldDB" id="A0A7Y9IW56"/>
<comment type="caution">
    <text evidence="14">The sequence shown here is derived from an EMBL/GenBank/DDBJ whole genome shotgun (WGS) entry which is preliminary data.</text>
</comment>
<keyword evidence="3" id="KW-1003">Cell membrane</keyword>
<dbReference type="FunFam" id="3.40.50.300:FF:000186">
    <property type="entry name" value="ATP-binding cassette sub-family B member 7, mitochondrial"/>
    <property type="match status" value="1"/>
</dbReference>
<dbReference type="InterPro" id="IPR001789">
    <property type="entry name" value="Sig_transdc_resp-reg_receiver"/>
</dbReference>
<evidence type="ECO:0000256" key="3">
    <source>
        <dbReference type="ARBA" id="ARBA00022475"/>
    </source>
</evidence>
<evidence type="ECO:0000313" key="15">
    <source>
        <dbReference type="Proteomes" id="UP000542125"/>
    </source>
</evidence>
<evidence type="ECO:0000256" key="2">
    <source>
        <dbReference type="ARBA" id="ARBA00022448"/>
    </source>
</evidence>
<dbReference type="SMART" id="SM00382">
    <property type="entry name" value="AAA"/>
    <property type="match status" value="1"/>
</dbReference>
<keyword evidence="9" id="KW-0597">Phosphoprotein</keyword>
<dbReference type="PANTHER" id="PTHR24221">
    <property type="entry name" value="ATP-BINDING CASSETTE SUB-FAMILY B"/>
    <property type="match status" value="1"/>
</dbReference>
<feature type="domain" description="Response regulatory" evidence="11">
    <location>
        <begin position="766"/>
        <end position="893"/>
    </location>
</feature>
<keyword evidence="7 10" id="KW-1133">Transmembrane helix</keyword>
<dbReference type="Gene3D" id="3.40.50.2300">
    <property type="match status" value="1"/>
</dbReference>
<dbReference type="SUPFAM" id="SSF52172">
    <property type="entry name" value="CheY-like"/>
    <property type="match status" value="1"/>
</dbReference>